<comment type="caution">
    <text evidence="1">The sequence shown here is derived from an EMBL/GenBank/DDBJ whole genome shotgun (WGS) entry which is preliminary data.</text>
</comment>
<keyword evidence="2" id="KW-1185">Reference proteome</keyword>
<reference evidence="1" key="1">
    <citation type="submission" date="2019-10" db="EMBL/GenBank/DDBJ databases">
        <authorList>
            <consortium name="DOE Joint Genome Institute"/>
            <person name="Kuo A."/>
            <person name="Miyauchi S."/>
            <person name="Kiss E."/>
            <person name="Drula E."/>
            <person name="Kohler A."/>
            <person name="Sanchez-Garcia M."/>
            <person name="Andreopoulos B."/>
            <person name="Barry K.W."/>
            <person name="Bonito G."/>
            <person name="Buee M."/>
            <person name="Carver A."/>
            <person name="Chen C."/>
            <person name="Cichocki N."/>
            <person name="Clum A."/>
            <person name="Culley D."/>
            <person name="Crous P.W."/>
            <person name="Fauchery L."/>
            <person name="Girlanda M."/>
            <person name="Hayes R."/>
            <person name="Keri Z."/>
            <person name="Labutti K."/>
            <person name="Lipzen A."/>
            <person name="Lombard V."/>
            <person name="Magnuson J."/>
            <person name="Maillard F."/>
            <person name="Morin E."/>
            <person name="Murat C."/>
            <person name="Nolan M."/>
            <person name="Ohm R."/>
            <person name="Pangilinan J."/>
            <person name="Pereira M."/>
            <person name="Perotto S."/>
            <person name="Peter M."/>
            <person name="Riley R."/>
            <person name="Sitrit Y."/>
            <person name="Stielow B."/>
            <person name="Szollosi G."/>
            <person name="Zifcakova L."/>
            <person name="Stursova M."/>
            <person name="Spatafora J.W."/>
            <person name="Tedersoo L."/>
            <person name="Vaario L.-M."/>
            <person name="Yamada A."/>
            <person name="Yan M."/>
            <person name="Wang P."/>
            <person name="Xu J."/>
            <person name="Bruns T."/>
            <person name="Baldrian P."/>
            <person name="Vilgalys R."/>
            <person name="Henrissat B."/>
            <person name="Grigoriev I.V."/>
            <person name="Hibbett D."/>
            <person name="Nagy L.G."/>
            <person name="Martin F.M."/>
        </authorList>
    </citation>
    <scope>NUCLEOTIDE SEQUENCE</scope>
    <source>
        <strain evidence="1">P2</strain>
    </source>
</reference>
<accession>A0ACB6ZK07</accession>
<gene>
    <name evidence="1" type="ORF">BDM02DRAFT_3229205</name>
</gene>
<name>A0ACB6ZK07_THEGA</name>
<protein>
    <submittedName>
        <fullName evidence="1">Beta-glucosidase</fullName>
    </submittedName>
</protein>
<dbReference type="EMBL" id="MU117994">
    <property type="protein sequence ID" value="KAF9649723.1"/>
    <property type="molecule type" value="Genomic_DNA"/>
</dbReference>
<sequence length="867" mass="93542">MFLVSSFAALCSLSTLLGAVEAQNSSLLSSTTEPPRNSVVSSSLSPLPSEFSSLSTEPSSTSPGSSLTSFPASSASLGPPVATSGFSRIGNVLKPTITSYTFDPLPTPSESSIPKNFPETYPHDPPPVGDSVIPNFGPAWAAAYSKAREKIQSLTLEEKVNITTGVGWMNGPCVGNTPPVGDFPGLCLGDSPLGVRFADYVTAFPAGINTAATWNRKLMRERGKAMGSEFVGKGVNIALGPAMNMGRLAQGGRIWESFGGDPFLAGETAYETILGLQKSGVQACAKHWINNEQEHARQQSTSQVDDRTQHEIYAHPFLRSVMAGVAAIMCSYNLINDTYACENDKLMNGVLKREFGFQGQILSDWSATESTISAITGLDMTMPGDIQFDSGDSFFGGNLTAYVNNGTIPEARVDDMAIRILAGWYFLGQDSGYPETNFNSWFPLDDTKNKHLDVRDDHWKVVREIATASIVLLKNTGDALPLNKPRKIAVIGSDAAPPTRGPNGFADRGGSDGILAMGWGSGTTDFTYLISPIEAIQARAGRDGTAINWYFDDFNLGDAQNVARGTDAAIVFIKSDSGEEYLTVDGNVGDRKNLTAWANGDNLVNAVASVHKNTIIVVNSVGPLNVEPWIDNPNVTAVLWAGLGGSEAGNGIKDVLYGDYNPSGRLPYTIARNNTDYPAHLVLDSWTPNHPIVIPYTEGLLIDYRWFDAKQIIPRFEFGFGLSYTTFEYSNLGIEKLRYSQQFAEEAVWESGETPSTNATGASRAIWLHRPAYRVTFDVQNVGDVAGAETPQLYLEFPAPSGEPPQTLKGFTNVALGPGETQQAEITISKYDLSYWDVVGQGWKKPDGEIGVRISQSSRKVRLRGSI</sequence>
<evidence type="ECO:0000313" key="1">
    <source>
        <dbReference type="EMBL" id="KAF9649723.1"/>
    </source>
</evidence>
<dbReference type="Proteomes" id="UP000886501">
    <property type="component" value="Unassembled WGS sequence"/>
</dbReference>
<proteinExistence type="predicted"/>
<organism evidence="1 2">
    <name type="scientific">Thelephora ganbajun</name>
    <name type="common">Ganba fungus</name>
    <dbReference type="NCBI Taxonomy" id="370292"/>
    <lineage>
        <taxon>Eukaryota</taxon>
        <taxon>Fungi</taxon>
        <taxon>Dikarya</taxon>
        <taxon>Basidiomycota</taxon>
        <taxon>Agaricomycotina</taxon>
        <taxon>Agaricomycetes</taxon>
        <taxon>Thelephorales</taxon>
        <taxon>Thelephoraceae</taxon>
        <taxon>Thelephora</taxon>
    </lineage>
</organism>
<evidence type="ECO:0000313" key="2">
    <source>
        <dbReference type="Proteomes" id="UP000886501"/>
    </source>
</evidence>
<reference evidence="1" key="2">
    <citation type="journal article" date="2020" name="Nat. Commun.">
        <title>Large-scale genome sequencing of mycorrhizal fungi provides insights into the early evolution of symbiotic traits.</title>
        <authorList>
            <person name="Miyauchi S."/>
            <person name="Kiss E."/>
            <person name="Kuo A."/>
            <person name="Drula E."/>
            <person name="Kohler A."/>
            <person name="Sanchez-Garcia M."/>
            <person name="Morin E."/>
            <person name="Andreopoulos B."/>
            <person name="Barry K.W."/>
            <person name="Bonito G."/>
            <person name="Buee M."/>
            <person name="Carver A."/>
            <person name="Chen C."/>
            <person name="Cichocki N."/>
            <person name="Clum A."/>
            <person name="Culley D."/>
            <person name="Crous P.W."/>
            <person name="Fauchery L."/>
            <person name="Girlanda M."/>
            <person name="Hayes R.D."/>
            <person name="Keri Z."/>
            <person name="LaButti K."/>
            <person name="Lipzen A."/>
            <person name="Lombard V."/>
            <person name="Magnuson J."/>
            <person name="Maillard F."/>
            <person name="Murat C."/>
            <person name="Nolan M."/>
            <person name="Ohm R.A."/>
            <person name="Pangilinan J."/>
            <person name="Pereira M.F."/>
            <person name="Perotto S."/>
            <person name="Peter M."/>
            <person name="Pfister S."/>
            <person name="Riley R."/>
            <person name="Sitrit Y."/>
            <person name="Stielow J.B."/>
            <person name="Szollosi G."/>
            <person name="Zifcakova L."/>
            <person name="Stursova M."/>
            <person name="Spatafora J.W."/>
            <person name="Tedersoo L."/>
            <person name="Vaario L.M."/>
            <person name="Yamada A."/>
            <person name="Yan M."/>
            <person name="Wang P."/>
            <person name="Xu J."/>
            <person name="Bruns T."/>
            <person name="Baldrian P."/>
            <person name="Vilgalys R."/>
            <person name="Dunand C."/>
            <person name="Henrissat B."/>
            <person name="Grigoriev I.V."/>
            <person name="Hibbett D."/>
            <person name="Nagy L.G."/>
            <person name="Martin F.M."/>
        </authorList>
    </citation>
    <scope>NUCLEOTIDE SEQUENCE</scope>
    <source>
        <strain evidence="1">P2</strain>
    </source>
</reference>